<keyword evidence="9 13" id="KW-0472">Membrane</keyword>
<dbReference type="NCBIfam" id="TIGR04265">
    <property type="entry name" value="bac_cardiolipin"/>
    <property type="match status" value="1"/>
</dbReference>
<evidence type="ECO:0000256" key="1">
    <source>
        <dbReference type="ARBA" id="ARBA00004236"/>
    </source>
</evidence>
<dbReference type="InterPro" id="IPR025202">
    <property type="entry name" value="PLD-like_dom"/>
</dbReference>
<evidence type="ECO:0000256" key="11">
    <source>
        <dbReference type="ARBA" id="ARBA00023264"/>
    </source>
</evidence>
<evidence type="ECO:0000313" key="16">
    <source>
        <dbReference type="Proteomes" id="UP000468638"/>
    </source>
</evidence>
<reference evidence="15 16" key="1">
    <citation type="submission" date="2019-11" db="EMBL/GenBank/DDBJ databases">
        <title>Genome sequences of 17 halophilic strains isolated from different environments.</title>
        <authorList>
            <person name="Furrow R.E."/>
        </authorList>
    </citation>
    <scope>NUCLEOTIDE SEQUENCE [LARGE SCALE GENOMIC DNA]</scope>
    <source>
        <strain evidence="15 16">22514_16_FS</strain>
    </source>
</reference>
<dbReference type="EC" id="2.7.8.-" evidence="12"/>
<dbReference type="SUPFAM" id="SSF56024">
    <property type="entry name" value="Phospholipase D/nuclease"/>
    <property type="match status" value="2"/>
</dbReference>
<keyword evidence="8" id="KW-0443">Lipid metabolism</keyword>
<feature type="domain" description="PLD phosphodiesterase" evidence="14">
    <location>
        <begin position="141"/>
        <end position="168"/>
    </location>
</feature>
<keyword evidence="11" id="KW-1208">Phospholipid metabolism</keyword>
<dbReference type="Proteomes" id="UP000468638">
    <property type="component" value="Unassembled WGS sequence"/>
</dbReference>
<comment type="caution">
    <text evidence="15">The sequence shown here is derived from an EMBL/GenBank/DDBJ whole genome shotgun (WGS) entry which is preliminary data.</text>
</comment>
<dbReference type="PANTHER" id="PTHR21248">
    <property type="entry name" value="CARDIOLIPIN SYNTHASE"/>
    <property type="match status" value="1"/>
</dbReference>
<protein>
    <recommendedName>
        <fullName evidence="12">Cardiolipin synthase</fullName>
        <ecNumber evidence="12">2.7.8.-</ecNumber>
    </recommendedName>
</protein>
<comment type="subcellular location">
    <subcellularLocation>
        <location evidence="1">Cell membrane</location>
    </subcellularLocation>
</comment>
<evidence type="ECO:0000259" key="14">
    <source>
        <dbReference type="PROSITE" id="PS50035"/>
    </source>
</evidence>
<gene>
    <name evidence="15" type="primary">cls</name>
    <name evidence="15" type="ORF">GLW05_19175</name>
</gene>
<evidence type="ECO:0000256" key="4">
    <source>
        <dbReference type="ARBA" id="ARBA00022679"/>
    </source>
</evidence>
<evidence type="ECO:0000313" key="15">
    <source>
        <dbReference type="EMBL" id="MYL35704.1"/>
    </source>
</evidence>
<sequence>MYALIVIISIIFFISCLLFLDYQLGKRNHIKNLRFLDFEPTTGDYNLYTNGDQLFTDLFDDLRHAKKQINVMFFIVKDDDISHELLELLKKKAQEGLRVRLMVDRIGSFRINKATVKQLEQAGIEFTFSSTPKFPFLYYRIQRRNHRKITIIDDEIGYVGGFNMGREYLGRDAELGNWRDYHLRLIGDVVKDLQITFFDDWYLNTGESYDHIPEPTSEGSKEVEITSTDGGQLEDVFMTLIQQAQDEIFIGTPYFIPSERLMKALLSAMDRGVDVKVIVPMKADHLFVKEAGLPYLSRVRKAGGEVYFFDLGFYHAKVIIIDQELCDIGTANFDRRSLFLNKEVNTLIFNKRFVMDLRLAYLRDVQDSQPFDDHYTQLFNLGTKIRIGLAYLVRPLL</sequence>
<evidence type="ECO:0000256" key="5">
    <source>
        <dbReference type="ARBA" id="ARBA00022692"/>
    </source>
</evidence>
<dbReference type="CDD" id="cd09112">
    <property type="entry name" value="PLDc_CLS_2"/>
    <property type="match status" value="1"/>
</dbReference>
<keyword evidence="6" id="KW-0677">Repeat</keyword>
<name>A0A6I5A5Y1_9BACI</name>
<evidence type="ECO:0000256" key="13">
    <source>
        <dbReference type="SAM" id="Phobius"/>
    </source>
</evidence>
<dbReference type="InterPro" id="IPR001736">
    <property type="entry name" value="PLipase_D/transphosphatidylase"/>
</dbReference>
<accession>A0A6I5A5Y1</accession>
<dbReference type="AlphaFoldDB" id="A0A6I5A5Y1"/>
<dbReference type="PANTHER" id="PTHR21248:SF7">
    <property type="entry name" value="MINOR CARDIOLIPIN SYNTHASE CLSB"/>
    <property type="match status" value="1"/>
</dbReference>
<evidence type="ECO:0000256" key="6">
    <source>
        <dbReference type="ARBA" id="ARBA00022737"/>
    </source>
</evidence>
<dbReference type="OrthoDB" id="9762009at2"/>
<evidence type="ECO:0000256" key="3">
    <source>
        <dbReference type="ARBA" id="ARBA00022516"/>
    </source>
</evidence>
<feature type="domain" description="PLD phosphodiesterase" evidence="14">
    <location>
        <begin position="310"/>
        <end position="337"/>
    </location>
</feature>
<feature type="transmembrane region" description="Helical" evidence="13">
    <location>
        <begin position="6"/>
        <end position="24"/>
    </location>
</feature>
<evidence type="ECO:0000256" key="12">
    <source>
        <dbReference type="NCBIfam" id="TIGR04265"/>
    </source>
</evidence>
<organism evidence="15 16">
    <name type="scientific">Pontibacillus yanchengensis</name>
    <dbReference type="NCBI Taxonomy" id="462910"/>
    <lineage>
        <taxon>Bacteria</taxon>
        <taxon>Bacillati</taxon>
        <taxon>Bacillota</taxon>
        <taxon>Bacilli</taxon>
        <taxon>Bacillales</taxon>
        <taxon>Bacillaceae</taxon>
        <taxon>Pontibacillus</taxon>
    </lineage>
</organism>
<dbReference type="GO" id="GO:0005886">
    <property type="term" value="C:plasma membrane"/>
    <property type="evidence" value="ECO:0007669"/>
    <property type="project" value="UniProtKB-SubCell"/>
</dbReference>
<keyword evidence="7 13" id="KW-1133">Transmembrane helix</keyword>
<evidence type="ECO:0000256" key="7">
    <source>
        <dbReference type="ARBA" id="ARBA00022989"/>
    </source>
</evidence>
<dbReference type="GO" id="GO:0008808">
    <property type="term" value="F:cardiolipin synthase activity"/>
    <property type="evidence" value="ECO:0007669"/>
    <property type="project" value="UniProtKB-UniRule"/>
</dbReference>
<keyword evidence="4" id="KW-0808">Transferase</keyword>
<evidence type="ECO:0000256" key="8">
    <source>
        <dbReference type="ARBA" id="ARBA00023098"/>
    </source>
</evidence>
<dbReference type="FunFam" id="3.30.870.10:FF:000014">
    <property type="entry name" value="Cardiolipin synthase"/>
    <property type="match status" value="1"/>
</dbReference>
<keyword evidence="3" id="KW-0444">Lipid biosynthesis</keyword>
<proteinExistence type="predicted"/>
<dbReference type="EMBL" id="WMEQ01000020">
    <property type="protein sequence ID" value="MYL35704.1"/>
    <property type="molecule type" value="Genomic_DNA"/>
</dbReference>
<keyword evidence="5 13" id="KW-0812">Transmembrane</keyword>
<dbReference type="Gene3D" id="3.30.870.10">
    <property type="entry name" value="Endonuclease Chain A"/>
    <property type="match status" value="2"/>
</dbReference>
<dbReference type="Pfam" id="PF13091">
    <property type="entry name" value="PLDc_2"/>
    <property type="match status" value="2"/>
</dbReference>
<evidence type="ECO:0000256" key="9">
    <source>
        <dbReference type="ARBA" id="ARBA00023136"/>
    </source>
</evidence>
<dbReference type="PROSITE" id="PS50035">
    <property type="entry name" value="PLD"/>
    <property type="match status" value="2"/>
</dbReference>
<keyword evidence="10" id="KW-0594">Phospholipid biosynthesis</keyword>
<evidence type="ECO:0000256" key="10">
    <source>
        <dbReference type="ARBA" id="ARBA00023209"/>
    </source>
</evidence>
<dbReference type="SMART" id="SM00155">
    <property type="entry name" value="PLDc"/>
    <property type="match status" value="2"/>
</dbReference>
<dbReference type="GO" id="GO:0032049">
    <property type="term" value="P:cardiolipin biosynthetic process"/>
    <property type="evidence" value="ECO:0007669"/>
    <property type="project" value="UniProtKB-UniRule"/>
</dbReference>
<keyword evidence="2" id="KW-1003">Cell membrane</keyword>
<dbReference type="CDD" id="cd09110">
    <property type="entry name" value="PLDc_CLS_1"/>
    <property type="match status" value="1"/>
</dbReference>
<evidence type="ECO:0000256" key="2">
    <source>
        <dbReference type="ARBA" id="ARBA00022475"/>
    </source>
</evidence>
<dbReference type="InterPro" id="IPR022924">
    <property type="entry name" value="Cardiolipin_synthase"/>
</dbReference>